<gene>
    <name evidence="2" type="primary">pbpE</name>
    <name evidence="2" type="ORF">Q31a_42980</name>
</gene>
<dbReference type="SUPFAM" id="SSF56601">
    <property type="entry name" value="beta-lactamase/transpeptidase-like"/>
    <property type="match status" value="1"/>
</dbReference>
<sequence>MLVTASICFGLLAIAGGAGYYIYTLLHVDPIVVASDASETDRIAAVAGWLDDQFEKHRFNGGVLIIRDGRVLLSKACGYTDNTKTHRIDDHTAFRLASVSKQFTAAGVLRLAEMGLLDLDDSVAEHLENFSFENVSVRHLLNQTSGIPDEYMSLAEEHRETAGDILTISTAVELVMWHSKSDYAPGDATEYSNTNYVLLAGVIEAVSGMSFERFMSEELFQPLGMNDTRVWNLLSDQRSPNQASDFDQIDDDRTPIEPTWLDGVAGDGAVFSSLNDFVIWDRFWYGNSRVSNTLLEQAFDRPKLKDGSRSDYGFGWVVERKRQWHNGAWLGANTYIVRYPKTRSCLVVLDNSSNLRLDSIADEIEEALKPIFSDD</sequence>
<proteinExistence type="predicted"/>
<evidence type="ECO:0000313" key="3">
    <source>
        <dbReference type="Proteomes" id="UP000318017"/>
    </source>
</evidence>
<dbReference type="InterPro" id="IPR012338">
    <property type="entry name" value="Beta-lactam/transpept-like"/>
</dbReference>
<dbReference type="Proteomes" id="UP000318017">
    <property type="component" value="Chromosome"/>
</dbReference>
<dbReference type="AlphaFoldDB" id="A0A518GBM2"/>
<dbReference type="PANTHER" id="PTHR46825:SF9">
    <property type="entry name" value="BETA-LACTAMASE-RELATED DOMAIN-CONTAINING PROTEIN"/>
    <property type="match status" value="1"/>
</dbReference>
<evidence type="ECO:0000259" key="1">
    <source>
        <dbReference type="Pfam" id="PF00144"/>
    </source>
</evidence>
<dbReference type="Gene3D" id="3.40.710.10">
    <property type="entry name" value="DD-peptidase/beta-lactamase superfamily"/>
    <property type="match status" value="1"/>
</dbReference>
<dbReference type="InterPro" id="IPR001466">
    <property type="entry name" value="Beta-lactam-related"/>
</dbReference>
<name>A0A518GBM2_9BACT</name>
<dbReference type="Pfam" id="PF00144">
    <property type="entry name" value="Beta-lactamase"/>
    <property type="match status" value="1"/>
</dbReference>
<dbReference type="EMBL" id="CP036298">
    <property type="protein sequence ID" value="QDV25930.1"/>
    <property type="molecule type" value="Genomic_DNA"/>
</dbReference>
<feature type="domain" description="Beta-lactamase-related" evidence="1">
    <location>
        <begin position="53"/>
        <end position="355"/>
    </location>
</feature>
<reference evidence="2 3" key="1">
    <citation type="submission" date="2019-02" db="EMBL/GenBank/DDBJ databases">
        <title>Deep-cultivation of Planctomycetes and their phenomic and genomic characterization uncovers novel biology.</title>
        <authorList>
            <person name="Wiegand S."/>
            <person name="Jogler M."/>
            <person name="Boedeker C."/>
            <person name="Pinto D."/>
            <person name="Vollmers J."/>
            <person name="Rivas-Marin E."/>
            <person name="Kohn T."/>
            <person name="Peeters S.H."/>
            <person name="Heuer A."/>
            <person name="Rast P."/>
            <person name="Oberbeckmann S."/>
            <person name="Bunk B."/>
            <person name="Jeske O."/>
            <person name="Meyerdierks A."/>
            <person name="Storesund J.E."/>
            <person name="Kallscheuer N."/>
            <person name="Luecker S."/>
            <person name="Lage O.M."/>
            <person name="Pohl T."/>
            <person name="Merkel B.J."/>
            <person name="Hornburger P."/>
            <person name="Mueller R.-W."/>
            <person name="Bruemmer F."/>
            <person name="Labrenz M."/>
            <person name="Spormann A.M."/>
            <person name="Op den Camp H."/>
            <person name="Overmann J."/>
            <person name="Amann R."/>
            <person name="Jetten M.S.M."/>
            <person name="Mascher T."/>
            <person name="Medema M.H."/>
            <person name="Devos D.P."/>
            <person name="Kaster A.-K."/>
            <person name="Ovreas L."/>
            <person name="Rohde M."/>
            <person name="Galperin M.Y."/>
            <person name="Jogler C."/>
        </authorList>
    </citation>
    <scope>NUCLEOTIDE SEQUENCE [LARGE SCALE GENOMIC DNA]</scope>
    <source>
        <strain evidence="2 3">Q31a</strain>
    </source>
</reference>
<organism evidence="2 3">
    <name type="scientific">Aureliella helgolandensis</name>
    <dbReference type="NCBI Taxonomy" id="2527968"/>
    <lineage>
        <taxon>Bacteria</taxon>
        <taxon>Pseudomonadati</taxon>
        <taxon>Planctomycetota</taxon>
        <taxon>Planctomycetia</taxon>
        <taxon>Pirellulales</taxon>
        <taxon>Pirellulaceae</taxon>
        <taxon>Aureliella</taxon>
    </lineage>
</organism>
<dbReference type="PANTHER" id="PTHR46825">
    <property type="entry name" value="D-ALANYL-D-ALANINE-CARBOXYPEPTIDASE/ENDOPEPTIDASE AMPH"/>
    <property type="match status" value="1"/>
</dbReference>
<dbReference type="InterPro" id="IPR050491">
    <property type="entry name" value="AmpC-like"/>
</dbReference>
<protein>
    <submittedName>
        <fullName evidence="2">Penicillin-binding protein 4</fullName>
    </submittedName>
</protein>
<keyword evidence="3" id="KW-1185">Reference proteome</keyword>
<accession>A0A518GBM2</accession>
<dbReference type="KEGG" id="ahel:Q31a_42980"/>
<evidence type="ECO:0000313" key="2">
    <source>
        <dbReference type="EMBL" id="QDV25930.1"/>
    </source>
</evidence>